<sequence length="110" mass="13078">MINLDSEVIRNETIILNVTYTIKQGKREEFYSKISEAGIPMKSRSEEGNLKYDYYFPADSEDQLLLIEIWKDQNSQNAHKEMEHFKQLQAIKESYVIDVKFQQFKPVKVR</sequence>
<name>A0A6P1TE32_9FIRM</name>
<dbReference type="RefSeq" id="WP_161835976.1">
    <property type="nucleotide sequence ID" value="NZ_CP048000.1"/>
</dbReference>
<protein>
    <recommendedName>
        <fullName evidence="1">ABM domain-containing protein</fullName>
    </recommendedName>
</protein>
<proteinExistence type="predicted"/>
<dbReference type="AlphaFoldDB" id="A0A6P1TE32"/>
<dbReference type="GO" id="GO:0003824">
    <property type="term" value="F:catalytic activity"/>
    <property type="evidence" value="ECO:0007669"/>
    <property type="project" value="TreeGrafter"/>
</dbReference>
<organism evidence="2 3">
    <name type="scientific">Anaerocolumna sedimenticola</name>
    <dbReference type="NCBI Taxonomy" id="2696063"/>
    <lineage>
        <taxon>Bacteria</taxon>
        <taxon>Bacillati</taxon>
        <taxon>Bacillota</taxon>
        <taxon>Clostridia</taxon>
        <taxon>Lachnospirales</taxon>
        <taxon>Lachnospiraceae</taxon>
        <taxon>Anaerocolumna</taxon>
    </lineage>
</organism>
<dbReference type="EMBL" id="CP048000">
    <property type="protein sequence ID" value="QHQ59414.1"/>
    <property type="molecule type" value="Genomic_DNA"/>
</dbReference>
<dbReference type="Pfam" id="PF03992">
    <property type="entry name" value="ABM"/>
    <property type="match status" value="1"/>
</dbReference>
<gene>
    <name evidence="2" type="ORF">Ana3638_00205</name>
</gene>
<accession>A0A6P1TE32</accession>
<dbReference type="Proteomes" id="UP000464314">
    <property type="component" value="Chromosome"/>
</dbReference>
<reference evidence="2 3" key="1">
    <citation type="submission" date="2020-01" db="EMBL/GenBank/DDBJ databases">
        <title>Genome analysis of Anaerocolumna sp. CBA3638.</title>
        <authorList>
            <person name="Kim J."/>
            <person name="Roh S.W."/>
        </authorList>
    </citation>
    <scope>NUCLEOTIDE SEQUENCE [LARGE SCALE GENOMIC DNA]</scope>
    <source>
        <strain evidence="2 3">CBA3638</strain>
    </source>
</reference>
<evidence type="ECO:0000259" key="1">
    <source>
        <dbReference type="PROSITE" id="PS51725"/>
    </source>
</evidence>
<dbReference type="SUPFAM" id="SSF54909">
    <property type="entry name" value="Dimeric alpha+beta barrel"/>
    <property type="match status" value="1"/>
</dbReference>
<evidence type="ECO:0000313" key="3">
    <source>
        <dbReference type="Proteomes" id="UP000464314"/>
    </source>
</evidence>
<dbReference type="InterPro" id="IPR050744">
    <property type="entry name" value="AI-2_Isomerase_LsrG"/>
</dbReference>
<dbReference type="PANTHER" id="PTHR33336:SF3">
    <property type="entry name" value="ABM DOMAIN-CONTAINING PROTEIN"/>
    <property type="match status" value="1"/>
</dbReference>
<evidence type="ECO:0000313" key="2">
    <source>
        <dbReference type="EMBL" id="QHQ59414.1"/>
    </source>
</evidence>
<dbReference type="KEGG" id="anr:Ana3638_00205"/>
<feature type="domain" description="ABM" evidence="1">
    <location>
        <begin position="14"/>
        <end position="104"/>
    </location>
</feature>
<dbReference type="InterPro" id="IPR011008">
    <property type="entry name" value="Dimeric_a/b-barrel"/>
</dbReference>
<dbReference type="Gene3D" id="3.30.70.100">
    <property type="match status" value="1"/>
</dbReference>
<dbReference type="PROSITE" id="PS51725">
    <property type="entry name" value="ABM"/>
    <property type="match status" value="1"/>
</dbReference>
<dbReference type="InterPro" id="IPR007138">
    <property type="entry name" value="ABM_dom"/>
</dbReference>
<keyword evidence="3" id="KW-1185">Reference proteome</keyword>
<dbReference type="PANTHER" id="PTHR33336">
    <property type="entry name" value="QUINOL MONOOXYGENASE YGIN-RELATED"/>
    <property type="match status" value="1"/>
</dbReference>